<protein>
    <submittedName>
        <fullName evidence="2">Uncharacterized protein</fullName>
    </submittedName>
</protein>
<evidence type="ECO:0000313" key="2">
    <source>
        <dbReference type="EMBL" id="PTD25482.1"/>
    </source>
</evidence>
<sequence>MAYINLDRGTGPRPKPRSSCKRPVGNVEIRFIQETKQNPGALLAGTANPWELALPNAARLLPEQPGLHAGDCVLVKELHQSRAFLVRQEHFCLNDGIQSQF</sequence>
<accession>A0A2T4I5J0</accession>
<evidence type="ECO:0000256" key="1">
    <source>
        <dbReference type="SAM" id="MobiDB-lite"/>
    </source>
</evidence>
<organism evidence="2 3">
    <name type="scientific">Edaphosphingomonas fennica</name>
    <dbReference type="NCBI Taxonomy" id="114404"/>
    <lineage>
        <taxon>Bacteria</taxon>
        <taxon>Pseudomonadati</taxon>
        <taxon>Pseudomonadota</taxon>
        <taxon>Alphaproteobacteria</taxon>
        <taxon>Sphingomonadales</taxon>
        <taxon>Rhizorhabdaceae</taxon>
        <taxon>Edaphosphingomonas</taxon>
    </lineage>
</organism>
<dbReference type="AlphaFoldDB" id="A0A2T4I5J0"/>
<dbReference type="EMBL" id="PHHF01000024">
    <property type="protein sequence ID" value="PTD25482.1"/>
    <property type="molecule type" value="Genomic_DNA"/>
</dbReference>
<gene>
    <name evidence="2" type="ORF">CV103_05765</name>
</gene>
<evidence type="ECO:0000313" key="3">
    <source>
        <dbReference type="Proteomes" id="UP000241206"/>
    </source>
</evidence>
<feature type="region of interest" description="Disordered" evidence="1">
    <location>
        <begin position="1"/>
        <end position="22"/>
    </location>
</feature>
<proteinExistence type="predicted"/>
<comment type="caution">
    <text evidence="2">The sequence shown here is derived from an EMBL/GenBank/DDBJ whole genome shotgun (WGS) entry which is preliminary data.</text>
</comment>
<dbReference type="Proteomes" id="UP000241206">
    <property type="component" value="Unassembled WGS sequence"/>
</dbReference>
<name>A0A2T4I5J0_9SPHN</name>
<keyword evidence="3" id="KW-1185">Reference proteome</keyword>
<reference evidence="2 3" key="1">
    <citation type="submission" date="2017-11" db="EMBL/GenBank/DDBJ databases">
        <title>Sphingomonas oleivorans sp. nov., isolated from oil-contaminated soil.</title>
        <authorList>
            <person name="Wang L."/>
            <person name="Chen L."/>
        </authorList>
    </citation>
    <scope>NUCLEOTIDE SEQUENCE [LARGE SCALE GENOMIC DNA]</scope>
    <source>
        <strain evidence="2 3">K101</strain>
    </source>
</reference>